<feature type="region of interest" description="Disordered" evidence="1">
    <location>
        <begin position="65"/>
        <end position="84"/>
    </location>
</feature>
<feature type="compositionally biased region" description="Polar residues" evidence="1">
    <location>
        <begin position="32"/>
        <end position="43"/>
    </location>
</feature>
<reference evidence="2" key="1">
    <citation type="submission" date="2014-12" db="EMBL/GenBank/DDBJ databases">
        <title>Insight into the proteome of Arion vulgaris.</title>
        <authorList>
            <person name="Aradska J."/>
            <person name="Bulat T."/>
            <person name="Smidak R."/>
            <person name="Sarate P."/>
            <person name="Gangsoo J."/>
            <person name="Sialana F."/>
            <person name="Bilban M."/>
            <person name="Lubec G."/>
        </authorList>
    </citation>
    <scope>NUCLEOTIDE SEQUENCE</scope>
    <source>
        <tissue evidence="2">Skin</tissue>
    </source>
</reference>
<evidence type="ECO:0000256" key="1">
    <source>
        <dbReference type="SAM" id="MobiDB-lite"/>
    </source>
</evidence>
<proteinExistence type="predicted"/>
<organism evidence="2">
    <name type="scientific">Arion vulgaris</name>
    <dbReference type="NCBI Taxonomy" id="1028688"/>
    <lineage>
        <taxon>Eukaryota</taxon>
        <taxon>Metazoa</taxon>
        <taxon>Spiralia</taxon>
        <taxon>Lophotrochozoa</taxon>
        <taxon>Mollusca</taxon>
        <taxon>Gastropoda</taxon>
        <taxon>Heterobranchia</taxon>
        <taxon>Euthyneura</taxon>
        <taxon>Panpulmonata</taxon>
        <taxon>Eupulmonata</taxon>
        <taxon>Stylommatophora</taxon>
        <taxon>Helicina</taxon>
        <taxon>Arionoidea</taxon>
        <taxon>Arionidae</taxon>
        <taxon>Arion</taxon>
    </lineage>
</organism>
<feature type="compositionally biased region" description="Polar residues" evidence="1">
    <location>
        <begin position="147"/>
        <end position="173"/>
    </location>
</feature>
<feature type="non-terminal residue" evidence="2">
    <location>
        <position position="1"/>
    </location>
</feature>
<feature type="compositionally biased region" description="Polar residues" evidence="1">
    <location>
        <begin position="228"/>
        <end position="243"/>
    </location>
</feature>
<gene>
    <name evidence="2" type="primary">ORF35118</name>
</gene>
<feature type="non-terminal residue" evidence="2">
    <location>
        <position position="254"/>
    </location>
</feature>
<feature type="region of interest" description="Disordered" evidence="1">
    <location>
        <begin position="30"/>
        <end position="54"/>
    </location>
</feature>
<feature type="compositionally biased region" description="Polar residues" evidence="1">
    <location>
        <begin position="181"/>
        <end position="193"/>
    </location>
</feature>
<sequence length="254" mass="27664">SFFTNSAISSSSSFSTHDAEVQLKAMLFGGNRDSTSSSGTASPANLPPGAHRKAKTVAELEADMHQSSPRKIHSPNSMTGIVENQTNSGDVTAFNKLLIMINAASEANQNTIQTEHQASHVGYGMIPSHNEFNHAVMRNKEKQMQLLQRSLQNSHQPVQLSSGLSPQLPQHNIYSHLPPSHEQQPLLSHQHAQSVAYHQFQQQLAYHNANTHADMMKPPNTPGLPQALSPNTPGLPQAMSTPNTFMKLRTQNGG</sequence>
<evidence type="ECO:0000313" key="2">
    <source>
        <dbReference type="EMBL" id="CEK59074.1"/>
    </source>
</evidence>
<feature type="region of interest" description="Disordered" evidence="1">
    <location>
        <begin position="147"/>
        <end position="193"/>
    </location>
</feature>
<dbReference type="AlphaFoldDB" id="A0A0B6YS28"/>
<dbReference type="EMBL" id="HACG01012209">
    <property type="protein sequence ID" value="CEK59074.1"/>
    <property type="molecule type" value="Transcribed_RNA"/>
</dbReference>
<protein>
    <submittedName>
        <fullName evidence="2">Uncharacterized protein</fullName>
    </submittedName>
</protein>
<feature type="compositionally biased region" description="Polar residues" evidence="1">
    <location>
        <begin position="74"/>
        <end position="84"/>
    </location>
</feature>
<feature type="region of interest" description="Disordered" evidence="1">
    <location>
        <begin position="212"/>
        <end position="243"/>
    </location>
</feature>
<accession>A0A0B6YS28</accession>
<name>A0A0B6YS28_9EUPU</name>